<dbReference type="EMBL" id="BAAFRS010000167">
    <property type="protein sequence ID" value="GAB1223955.1"/>
    <property type="molecule type" value="Genomic_DNA"/>
</dbReference>
<dbReference type="Proteomes" id="UP001628156">
    <property type="component" value="Unassembled WGS sequence"/>
</dbReference>
<evidence type="ECO:0000313" key="3">
    <source>
        <dbReference type="Proteomes" id="UP001628156"/>
    </source>
</evidence>
<sequence>MSKYCPECQGIIDNEGICSNCGLVLYEQETYVNDIISTEGRVFNGQEQEIMSKEERKVKKLERCVEQVIERTKSEINKNDVLGYLRRLEEMGLLHGGRKGEIIVAAVVYLLSREYSGKKEIGNTKGQITFIEVAKAVRTPAREILKIAREIKEKDEEMKEVDLTMDSSYCIYYIVNEVTPGNVNRKEKEEIIDIMNICQGLIEESESQAGRKVMSVVGGIYAIVCESYHIRIDRQRLANKCQVKNSTIEQRIREITEQLVKISHKMSGSENIGITNLPRYLPYIIETCIPFLESITCFPLMEHPKQTKMKELAKKRTEQIEEINKILQKYLTIPHEIEQKFTPEEMIISRMIKQGMNQSIIISCKSINDLRRELNIFERRTLEKGRIQTELKKLNEEIITEDDDSINSFHSDEQHNKEKKPKFSSID</sequence>
<name>A0ABQ0DM66_9EUKA</name>
<organism evidence="2 3">
    <name type="scientific">Entamoeba nuttalli</name>
    <dbReference type="NCBI Taxonomy" id="412467"/>
    <lineage>
        <taxon>Eukaryota</taxon>
        <taxon>Amoebozoa</taxon>
        <taxon>Evosea</taxon>
        <taxon>Archamoebae</taxon>
        <taxon>Mastigamoebida</taxon>
        <taxon>Entamoebidae</taxon>
        <taxon>Entamoeba</taxon>
    </lineage>
</organism>
<feature type="region of interest" description="Disordered" evidence="1">
    <location>
        <begin position="402"/>
        <end position="427"/>
    </location>
</feature>
<gene>
    <name evidence="2" type="ORF">ENUP19_0167G0010</name>
</gene>
<proteinExistence type="predicted"/>
<protein>
    <submittedName>
        <fullName evidence="2">Uncharacterized protein</fullName>
    </submittedName>
</protein>
<feature type="compositionally biased region" description="Basic residues" evidence="1">
    <location>
        <begin position="417"/>
        <end position="427"/>
    </location>
</feature>
<comment type="caution">
    <text evidence="2">The sequence shown here is derived from an EMBL/GenBank/DDBJ whole genome shotgun (WGS) entry which is preliminary data.</text>
</comment>
<reference evidence="2 3" key="1">
    <citation type="journal article" date="2019" name="PLoS Negl. Trop. Dis.">
        <title>Whole genome sequencing of Entamoeba nuttalli reveals mammalian host-related molecular signatures and a novel octapeptide-repeat surface protein.</title>
        <authorList>
            <person name="Tanaka M."/>
            <person name="Makiuchi T."/>
            <person name="Komiyama T."/>
            <person name="Shiina T."/>
            <person name="Osaki K."/>
            <person name="Tachibana H."/>
        </authorList>
    </citation>
    <scope>NUCLEOTIDE SEQUENCE [LARGE SCALE GENOMIC DNA]</scope>
    <source>
        <strain evidence="2 3">P19-061405</strain>
    </source>
</reference>
<keyword evidence="3" id="KW-1185">Reference proteome</keyword>
<evidence type="ECO:0000313" key="2">
    <source>
        <dbReference type="EMBL" id="GAB1223955.1"/>
    </source>
</evidence>
<evidence type="ECO:0000256" key="1">
    <source>
        <dbReference type="SAM" id="MobiDB-lite"/>
    </source>
</evidence>
<accession>A0ABQ0DM66</accession>